<dbReference type="Gene3D" id="3.30.70.270">
    <property type="match status" value="2"/>
</dbReference>
<sequence length="569" mass="65391">MVRIKLPDVRTAVVYDTKRNRSASLISVIKANRCIRKGCVWFMAYVVDSGKDKLEVKDVKVVRDYPEVFPEVFPEDLVSLPPDQEIEFRIDLVPGATPIAKAPYRLAPYGYPVSEPEPAVLGPVPKYENRCNRFRFLQSRNRRFRFRFGSMNFGRVPAFAHPSAKFFSNIDLRSGYHQLKVREEDIPKTVFRTRYGHYEFLVMSFGLTNAPAAFMDLMNRVCKPYLDEFVIVFIDDILIYSKTAKEHGEHLRKVLEMLKRERLYAKFSKCEFWLKEVQFLGYIVTQEGIKVDPAKIEAIKNWESPKSPSEVRSFLGLTGYYRRFIEHFSAIATPLTALTKKDVKFEWTSTCEHAFNNLKGKLTSAPILTLPNGTDGFVVYCDASKLGLGCVLMQDRKVIAYASRKLKVHELNYSTHDMELAAVRRWIELLSDYDCEILYHPGKGNVVGDALSRKGGKVKPDIVDSRMGIVAYRISIVPDLKSEIKEWQEKASKEENLKSERMVGFLDMLVTDTEGLKCFGNRIWVPKLGNLRKKILIEAHKSKYSVHPGTNKMYHGDNTKIIHVLVERN</sequence>
<name>A0AA38SAQ0_9ASTR</name>
<reference evidence="3" key="1">
    <citation type="submission" date="2023-03" db="EMBL/GenBank/DDBJ databases">
        <title>Chromosome-scale reference genome and RAD-based genetic map of yellow starthistle (Centaurea solstitialis) reveal putative structural variation and QTLs associated with invader traits.</title>
        <authorList>
            <person name="Reatini B."/>
            <person name="Cang F.A."/>
            <person name="Jiang Q."/>
            <person name="Mckibben M.T.W."/>
            <person name="Barker M.S."/>
            <person name="Rieseberg L.H."/>
            <person name="Dlugosch K.M."/>
        </authorList>
    </citation>
    <scope>NUCLEOTIDE SEQUENCE</scope>
    <source>
        <strain evidence="3">CAN-66</strain>
        <tissue evidence="3">Leaf</tissue>
    </source>
</reference>
<dbReference type="Gene3D" id="3.10.10.10">
    <property type="entry name" value="HIV Type 1 Reverse Transcriptase, subunit A, domain 1"/>
    <property type="match status" value="1"/>
</dbReference>
<dbReference type="Pfam" id="PF00078">
    <property type="entry name" value="RVT_1"/>
    <property type="match status" value="1"/>
</dbReference>
<accession>A0AA38SAQ0</accession>
<dbReference type="Proteomes" id="UP001172457">
    <property type="component" value="Chromosome 8"/>
</dbReference>
<dbReference type="InterPro" id="IPR043502">
    <property type="entry name" value="DNA/RNA_pol_sf"/>
</dbReference>
<dbReference type="InterPro" id="IPR050951">
    <property type="entry name" value="Retrovirus_Pol_polyprotein"/>
</dbReference>
<protein>
    <recommendedName>
        <fullName evidence="2">Reverse transcriptase domain-containing protein</fullName>
    </recommendedName>
</protein>
<dbReference type="PROSITE" id="PS50878">
    <property type="entry name" value="RT_POL"/>
    <property type="match status" value="1"/>
</dbReference>
<proteinExistence type="predicted"/>
<dbReference type="CDD" id="cd01647">
    <property type="entry name" value="RT_LTR"/>
    <property type="match status" value="1"/>
</dbReference>
<dbReference type="Pfam" id="PF17919">
    <property type="entry name" value="RT_RNaseH_2"/>
    <property type="match status" value="1"/>
</dbReference>
<feature type="domain" description="Reverse transcriptase" evidence="2">
    <location>
        <begin position="105"/>
        <end position="284"/>
    </location>
</feature>
<dbReference type="InterPro" id="IPR000477">
    <property type="entry name" value="RT_dom"/>
</dbReference>
<dbReference type="CDD" id="cd09274">
    <property type="entry name" value="RNase_HI_RT_Ty3"/>
    <property type="match status" value="1"/>
</dbReference>
<dbReference type="InterPro" id="IPR041577">
    <property type="entry name" value="RT_RNaseH_2"/>
</dbReference>
<dbReference type="PANTHER" id="PTHR37984:SF5">
    <property type="entry name" value="PROTEIN NYNRIN-LIKE"/>
    <property type="match status" value="1"/>
</dbReference>
<dbReference type="FunFam" id="3.30.70.270:FF:000020">
    <property type="entry name" value="Transposon Tf2-6 polyprotein-like Protein"/>
    <property type="match status" value="1"/>
</dbReference>
<dbReference type="InterPro" id="IPR043128">
    <property type="entry name" value="Rev_trsase/Diguanyl_cyclase"/>
</dbReference>
<comment type="caution">
    <text evidence="3">The sequence shown here is derived from an EMBL/GenBank/DDBJ whole genome shotgun (WGS) entry which is preliminary data.</text>
</comment>
<dbReference type="EMBL" id="JARYMX010000008">
    <property type="protein sequence ID" value="KAJ9538873.1"/>
    <property type="molecule type" value="Genomic_DNA"/>
</dbReference>
<organism evidence="3 4">
    <name type="scientific">Centaurea solstitialis</name>
    <name type="common">yellow star-thistle</name>
    <dbReference type="NCBI Taxonomy" id="347529"/>
    <lineage>
        <taxon>Eukaryota</taxon>
        <taxon>Viridiplantae</taxon>
        <taxon>Streptophyta</taxon>
        <taxon>Embryophyta</taxon>
        <taxon>Tracheophyta</taxon>
        <taxon>Spermatophyta</taxon>
        <taxon>Magnoliopsida</taxon>
        <taxon>eudicotyledons</taxon>
        <taxon>Gunneridae</taxon>
        <taxon>Pentapetalae</taxon>
        <taxon>asterids</taxon>
        <taxon>campanulids</taxon>
        <taxon>Asterales</taxon>
        <taxon>Asteraceae</taxon>
        <taxon>Carduoideae</taxon>
        <taxon>Cardueae</taxon>
        <taxon>Centaureinae</taxon>
        <taxon>Centaurea</taxon>
    </lineage>
</organism>
<evidence type="ECO:0000256" key="1">
    <source>
        <dbReference type="ARBA" id="ARBA00023268"/>
    </source>
</evidence>
<dbReference type="AlphaFoldDB" id="A0AA38SAQ0"/>
<dbReference type="SUPFAM" id="SSF56672">
    <property type="entry name" value="DNA/RNA polymerases"/>
    <property type="match status" value="1"/>
</dbReference>
<evidence type="ECO:0000313" key="4">
    <source>
        <dbReference type="Proteomes" id="UP001172457"/>
    </source>
</evidence>
<evidence type="ECO:0000259" key="2">
    <source>
        <dbReference type="PROSITE" id="PS50878"/>
    </source>
</evidence>
<evidence type="ECO:0000313" key="3">
    <source>
        <dbReference type="EMBL" id="KAJ9538873.1"/>
    </source>
</evidence>
<keyword evidence="1" id="KW-0511">Multifunctional enzyme</keyword>
<keyword evidence="4" id="KW-1185">Reference proteome</keyword>
<dbReference type="GO" id="GO:0003824">
    <property type="term" value="F:catalytic activity"/>
    <property type="evidence" value="ECO:0007669"/>
    <property type="project" value="UniProtKB-KW"/>
</dbReference>
<feature type="non-terminal residue" evidence="3">
    <location>
        <position position="1"/>
    </location>
</feature>
<dbReference type="PANTHER" id="PTHR37984">
    <property type="entry name" value="PROTEIN CBG26694"/>
    <property type="match status" value="1"/>
</dbReference>
<gene>
    <name evidence="3" type="ORF">OSB04_031606</name>
</gene>